<keyword evidence="4" id="KW-0597">Phosphoprotein</keyword>
<evidence type="ECO:0000256" key="6">
    <source>
        <dbReference type="ARBA" id="ARBA00022777"/>
    </source>
</evidence>
<evidence type="ECO:0000256" key="7">
    <source>
        <dbReference type="ARBA" id="ARBA00023012"/>
    </source>
</evidence>
<dbReference type="GO" id="GO:0016020">
    <property type="term" value="C:membrane"/>
    <property type="evidence" value="ECO:0007669"/>
    <property type="project" value="UniProtKB-SubCell"/>
</dbReference>
<dbReference type="PANTHER" id="PTHR43711">
    <property type="entry name" value="TWO-COMPONENT HISTIDINE KINASE"/>
    <property type="match status" value="1"/>
</dbReference>
<dbReference type="InterPro" id="IPR005467">
    <property type="entry name" value="His_kinase_dom"/>
</dbReference>
<dbReference type="PROSITE" id="PS50109">
    <property type="entry name" value="HIS_KIN"/>
    <property type="match status" value="1"/>
</dbReference>
<evidence type="ECO:0000256" key="5">
    <source>
        <dbReference type="ARBA" id="ARBA00022679"/>
    </source>
</evidence>
<feature type="non-terminal residue" evidence="12">
    <location>
        <position position="1"/>
    </location>
</feature>
<comment type="catalytic activity">
    <reaction evidence="1">
        <text>ATP + protein L-histidine = ADP + protein N-phospho-L-histidine.</text>
        <dbReference type="EC" id="2.7.13.3"/>
    </reaction>
</comment>
<dbReference type="Gene3D" id="1.10.287.130">
    <property type="match status" value="1"/>
</dbReference>
<dbReference type="InterPro" id="IPR003594">
    <property type="entry name" value="HATPase_dom"/>
</dbReference>
<organism evidence="12 13">
    <name type="scientific">Crocosphaera chwakensis CCY0110</name>
    <dbReference type="NCBI Taxonomy" id="391612"/>
    <lineage>
        <taxon>Bacteria</taxon>
        <taxon>Bacillati</taxon>
        <taxon>Cyanobacteriota</taxon>
        <taxon>Cyanophyceae</taxon>
        <taxon>Oscillatoriophycideae</taxon>
        <taxon>Chroococcales</taxon>
        <taxon>Aphanothecaceae</taxon>
        <taxon>Crocosphaera</taxon>
        <taxon>Crocosphaera chwakensis</taxon>
    </lineage>
</organism>
<evidence type="ECO:0000256" key="1">
    <source>
        <dbReference type="ARBA" id="ARBA00000085"/>
    </source>
</evidence>
<feature type="domain" description="Histidine kinase" evidence="10">
    <location>
        <begin position="225"/>
        <end position="438"/>
    </location>
</feature>
<evidence type="ECO:0000313" key="12">
    <source>
        <dbReference type="EMBL" id="EAZ90994.1"/>
    </source>
</evidence>
<name>A3IR04_9CHRO</name>
<evidence type="ECO:0000256" key="9">
    <source>
        <dbReference type="SAM" id="Phobius"/>
    </source>
</evidence>
<dbReference type="InterPro" id="IPR050736">
    <property type="entry name" value="Sensor_HK_Regulatory"/>
</dbReference>
<dbReference type="PROSITE" id="PS50885">
    <property type="entry name" value="HAMP"/>
    <property type="match status" value="1"/>
</dbReference>
<dbReference type="InterPro" id="IPR036097">
    <property type="entry name" value="HisK_dim/P_sf"/>
</dbReference>
<dbReference type="FunFam" id="1.10.287.130:FF:000001">
    <property type="entry name" value="Two-component sensor histidine kinase"/>
    <property type="match status" value="1"/>
</dbReference>
<dbReference type="SMART" id="SM00388">
    <property type="entry name" value="HisKA"/>
    <property type="match status" value="1"/>
</dbReference>
<evidence type="ECO:0000313" key="13">
    <source>
        <dbReference type="Proteomes" id="UP000003781"/>
    </source>
</evidence>
<dbReference type="InterPro" id="IPR004358">
    <property type="entry name" value="Sig_transdc_His_kin-like_C"/>
</dbReference>
<dbReference type="SMART" id="SM00387">
    <property type="entry name" value="HATPase_c"/>
    <property type="match status" value="1"/>
</dbReference>
<dbReference type="AlphaFoldDB" id="A3IR04"/>
<dbReference type="EC" id="2.7.13.3" evidence="3"/>
<dbReference type="InterPro" id="IPR036890">
    <property type="entry name" value="HATPase_C_sf"/>
</dbReference>
<dbReference type="Proteomes" id="UP000003781">
    <property type="component" value="Unassembled WGS sequence"/>
</dbReference>
<reference evidence="12 13" key="1">
    <citation type="submission" date="2007-03" db="EMBL/GenBank/DDBJ databases">
        <authorList>
            <person name="Stal L."/>
            <person name="Ferriera S."/>
            <person name="Johnson J."/>
            <person name="Kravitz S."/>
            <person name="Beeson K."/>
            <person name="Sutton G."/>
            <person name="Rogers Y.-H."/>
            <person name="Friedman R."/>
            <person name="Frazier M."/>
            <person name="Venter J.C."/>
        </authorList>
    </citation>
    <scope>NUCLEOTIDE SEQUENCE [LARGE SCALE GENOMIC DNA]</scope>
    <source>
        <strain evidence="12 13">CCY0110</strain>
    </source>
</reference>
<dbReference type="RefSeq" id="WP_008275818.1">
    <property type="nucleotide sequence ID" value="NZ_AAXW01000017.1"/>
</dbReference>
<dbReference type="CDD" id="cd00075">
    <property type="entry name" value="HATPase"/>
    <property type="match status" value="1"/>
</dbReference>
<dbReference type="PANTHER" id="PTHR43711:SF1">
    <property type="entry name" value="HISTIDINE KINASE 1"/>
    <property type="match status" value="1"/>
</dbReference>
<comment type="subcellular location">
    <subcellularLocation>
        <location evidence="2">Membrane</location>
    </subcellularLocation>
</comment>
<dbReference type="GO" id="GO:0000155">
    <property type="term" value="F:phosphorelay sensor kinase activity"/>
    <property type="evidence" value="ECO:0007669"/>
    <property type="project" value="InterPro"/>
</dbReference>
<evidence type="ECO:0000256" key="8">
    <source>
        <dbReference type="ARBA" id="ARBA00023136"/>
    </source>
</evidence>
<dbReference type="InterPro" id="IPR003660">
    <property type="entry name" value="HAMP_dom"/>
</dbReference>
<dbReference type="Gene3D" id="3.30.565.10">
    <property type="entry name" value="Histidine kinase-like ATPase, C-terminal domain"/>
    <property type="match status" value="1"/>
</dbReference>
<dbReference type="Pfam" id="PF02518">
    <property type="entry name" value="HATPase_c"/>
    <property type="match status" value="1"/>
</dbReference>
<dbReference type="EMBL" id="AAXW01000017">
    <property type="protein sequence ID" value="EAZ90994.1"/>
    <property type="molecule type" value="Genomic_DNA"/>
</dbReference>
<dbReference type="SUPFAM" id="SSF47384">
    <property type="entry name" value="Homodimeric domain of signal transducing histidine kinase"/>
    <property type="match status" value="1"/>
</dbReference>
<proteinExistence type="predicted"/>
<keyword evidence="8 9" id="KW-0472">Membrane</keyword>
<dbReference type="CDD" id="cd00082">
    <property type="entry name" value="HisKA"/>
    <property type="match status" value="1"/>
</dbReference>
<evidence type="ECO:0000259" key="10">
    <source>
        <dbReference type="PROSITE" id="PS50109"/>
    </source>
</evidence>
<dbReference type="PRINTS" id="PR00344">
    <property type="entry name" value="BCTRLSENSOR"/>
</dbReference>
<dbReference type="eggNOG" id="COG5002">
    <property type="taxonomic scope" value="Bacteria"/>
</dbReference>
<dbReference type="FunFam" id="3.30.565.10:FF:000006">
    <property type="entry name" value="Sensor histidine kinase WalK"/>
    <property type="match status" value="1"/>
</dbReference>
<protein>
    <recommendedName>
        <fullName evidence="3">histidine kinase</fullName>
        <ecNumber evidence="3">2.7.13.3</ecNumber>
    </recommendedName>
</protein>
<dbReference type="OrthoDB" id="9763461at2"/>
<sequence length="438" mass="49288">SGVVLWISWQMQSILVVTHKNNTRYIADRFPSDVEIYSDMVSVEEGTQKAIDNLSNPQTLLWVKTPQGNILAQSQALQMGMTGSNLVSLTDIPPQPELQKVNNRYWLLCSTKLVVKGVNLGQFYLAQDITKDQMMFWRVMRSLLMISVIATILMTMAIAWYIQTSLTPLKRMSQMTKDIAPETLGKVQLELENAPSEVKELAQTLQTTLTRLSNAWEDQRQLVSNVSHELRTPLTVVSGYLQSTLRRGNNLTDIQREALETASSEADRTVQLLQDLLDLARAEHGGMYFNLETIFLNELLTEIEGMVYQYPISVNLSLPNELIKVKGDKNRLKQVFLNLIDNAVKYSHSSEPILIKLTQNKQQAKIEVCDRGVGIPLADQTRIFERFYRVDEARSRNVGGTGLGLSIVKTLVEGMGGTINVISQPNQGTIFTILLPLF</sequence>
<keyword evidence="7" id="KW-0902">Two-component regulatory system</keyword>
<evidence type="ECO:0000259" key="11">
    <source>
        <dbReference type="PROSITE" id="PS50885"/>
    </source>
</evidence>
<dbReference type="Gene3D" id="6.10.340.10">
    <property type="match status" value="1"/>
</dbReference>
<comment type="caution">
    <text evidence="12">The sequence shown here is derived from an EMBL/GenBank/DDBJ whole genome shotgun (WGS) entry which is preliminary data.</text>
</comment>
<feature type="domain" description="HAMP" evidence="11">
    <location>
        <begin position="163"/>
        <end position="217"/>
    </location>
</feature>
<keyword evidence="9" id="KW-0812">Transmembrane</keyword>
<evidence type="ECO:0000256" key="4">
    <source>
        <dbReference type="ARBA" id="ARBA00022553"/>
    </source>
</evidence>
<keyword evidence="13" id="KW-1185">Reference proteome</keyword>
<dbReference type="InterPro" id="IPR003661">
    <property type="entry name" value="HisK_dim/P_dom"/>
</dbReference>
<keyword evidence="6 12" id="KW-0418">Kinase</keyword>
<dbReference type="SUPFAM" id="SSF55874">
    <property type="entry name" value="ATPase domain of HSP90 chaperone/DNA topoisomerase II/histidine kinase"/>
    <property type="match status" value="1"/>
</dbReference>
<evidence type="ECO:0000256" key="3">
    <source>
        <dbReference type="ARBA" id="ARBA00012438"/>
    </source>
</evidence>
<feature type="transmembrane region" description="Helical" evidence="9">
    <location>
        <begin position="143"/>
        <end position="162"/>
    </location>
</feature>
<keyword evidence="9" id="KW-1133">Transmembrane helix</keyword>
<keyword evidence="5" id="KW-0808">Transferase</keyword>
<dbReference type="Pfam" id="PF00512">
    <property type="entry name" value="HisKA"/>
    <property type="match status" value="1"/>
</dbReference>
<evidence type="ECO:0000256" key="2">
    <source>
        <dbReference type="ARBA" id="ARBA00004370"/>
    </source>
</evidence>
<accession>A3IR04</accession>
<gene>
    <name evidence="12" type="ORF">CY0110_27320</name>
</gene>